<name>A0A8S5RZN7_9CAUD</name>
<accession>A0A8S5RZN7</accession>
<dbReference type="EMBL" id="BK032510">
    <property type="protein sequence ID" value="DAF44221.1"/>
    <property type="molecule type" value="Genomic_DNA"/>
</dbReference>
<reference evidence="1" key="1">
    <citation type="journal article" date="2021" name="Proc. Natl. Acad. Sci. U.S.A.">
        <title>A Catalog of Tens of Thousands of Viruses from Human Metagenomes Reveals Hidden Associations with Chronic Diseases.</title>
        <authorList>
            <person name="Tisza M.J."/>
            <person name="Buck C.B."/>
        </authorList>
    </citation>
    <scope>NUCLEOTIDE SEQUENCE</scope>
    <source>
        <strain evidence="1">CtNQV2</strain>
    </source>
</reference>
<evidence type="ECO:0000313" key="1">
    <source>
        <dbReference type="EMBL" id="DAF44221.1"/>
    </source>
</evidence>
<protein>
    <submittedName>
        <fullName evidence="1">Transcription initiation factor IIE, alpha FINGER, Transcription</fullName>
    </submittedName>
</protein>
<organism evidence="1">
    <name type="scientific">Myoviridae sp. ctNQV2</name>
    <dbReference type="NCBI Taxonomy" id="2827683"/>
    <lineage>
        <taxon>Viruses</taxon>
        <taxon>Duplodnaviria</taxon>
        <taxon>Heunggongvirae</taxon>
        <taxon>Uroviricota</taxon>
        <taxon>Caudoviricetes</taxon>
    </lineage>
</organism>
<sequence>MAIKIISKEPDKSVVKRCVCKNCGATLEYTPNDVEYKTYQDYGGGSDTYAEFLCPNCGKKLQIIQ</sequence>
<proteinExistence type="predicted"/>